<feature type="transmembrane region" description="Helical" evidence="1">
    <location>
        <begin position="446"/>
        <end position="469"/>
    </location>
</feature>
<dbReference type="EMBL" id="CP048685">
    <property type="protein sequence ID" value="QPJ63474.1"/>
    <property type="molecule type" value="Genomic_DNA"/>
</dbReference>
<feature type="transmembrane region" description="Helical" evidence="1">
    <location>
        <begin position="190"/>
        <end position="209"/>
    </location>
</feature>
<evidence type="ECO:0000256" key="1">
    <source>
        <dbReference type="SAM" id="Phobius"/>
    </source>
</evidence>
<evidence type="ECO:0008006" key="4">
    <source>
        <dbReference type="Google" id="ProtNLM"/>
    </source>
</evidence>
<accession>A0A7T0BYW4</accession>
<dbReference type="Proteomes" id="UP000594688">
    <property type="component" value="Chromosome"/>
</dbReference>
<feature type="transmembrane region" description="Helical" evidence="1">
    <location>
        <begin position="369"/>
        <end position="391"/>
    </location>
</feature>
<reference evidence="2 3" key="1">
    <citation type="submission" date="2020-02" db="EMBL/GenBank/DDBJ databases">
        <title>Genomic and physiological characterization of two novel Nitrospinaceae genera.</title>
        <authorList>
            <person name="Mueller A.J."/>
            <person name="Jung M.-Y."/>
            <person name="Strachan C.R."/>
            <person name="Herbold C.W."/>
            <person name="Kirkegaard R.H."/>
            <person name="Daims H."/>
        </authorList>
    </citation>
    <scope>NUCLEOTIDE SEQUENCE [LARGE SCALE GENOMIC DNA]</scope>
    <source>
        <strain evidence="2">EB</strain>
    </source>
</reference>
<feature type="transmembrane region" description="Helical" evidence="1">
    <location>
        <begin position="74"/>
        <end position="99"/>
    </location>
</feature>
<gene>
    <name evidence="2" type="ORF">G3M70_16970</name>
</gene>
<evidence type="ECO:0000313" key="3">
    <source>
        <dbReference type="Proteomes" id="UP000594688"/>
    </source>
</evidence>
<evidence type="ECO:0000313" key="2">
    <source>
        <dbReference type="EMBL" id="QPJ63474.1"/>
    </source>
</evidence>
<keyword evidence="1" id="KW-0812">Transmembrane</keyword>
<keyword evidence="1" id="KW-1133">Transmembrane helix</keyword>
<feature type="transmembrane region" description="Helical" evidence="1">
    <location>
        <begin position="260"/>
        <end position="280"/>
    </location>
</feature>
<feature type="transmembrane region" description="Helical" evidence="1">
    <location>
        <begin position="490"/>
        <end position="510"/>
    </location>
</feature>
<feature type="transmembrane region" description="Helical" evidence="1">
    <location>
        <begin position="339"/>
        <end position="357"/>
    </location>
</feature>
<feature type="transmembrane region" description="Helical" evidence="1">
    <location>
        <begin position="152"/>
        <end position="178"/>
    </location>
</feature>
<dbReference type="AlphaFoldDB" id="A0A7T0BYW4"/>
<dbReference type="Pfam" id="PF16949">
    <property type="entry name" value="ABC_tran_2"/>
    <property type="match status" value="1"/>
</dbReference>
<organism evidence="2 3">
    <name type="scientific">Candidatus Nitronauta litoralis</name>
    <dbReference type="NCBI Taxonomy" id="2705533"/>
    <lineage>
        <taxon>Bacteria</taxon>
        <taxon>Pseudomonadati</taxon>
        <taxon>Nitrospinota/Tectimicrobiota group</taxon>
        <taxon>Nitrospinota</taxon>
        <taxon>Nitrospinia</taxon>
        <taxon>Nitrospinales</taxon>
        <taxon>Nitrospinaceae</taxon>
        <taxon>Candidatus Nitronauta</taxon>
    </lineage>
</organism>
<name>A0A7T0BYW4_9BACT</name>
<sequence>MSQGTVPDLAKLRWKFLKNNFKNPSSAKKNRWMMLGGLVALFIWGDYLFFLKIIRYLDTLPLNVGVELIVQLINVIFLTLFMMVLFSSIIASLSIFYVSSDLEFLHSLPVKTESVVQVRFLQTVWNASWMMWVFAIPIFVAYGRHFEADGGFYVYLILSFIPFVFIPSFLGVLGIMVLMRYFPTEKANQILSFLGLFFLVALVMFLRFLSPEKFFGKEVSDSMITGFVNSLSVPEYPFLPSSWMTHGLTSWVAGDIDISVTRLGFLIGGTLFGALVFWLVSRKIYAPGWRLYQEVKNAPQSKNRADGRFAWLEWVPVSQQMRALLKKDMLLFVRDPSQWSQMFILAALVVVYIFNIINLPLEHLVLKNVVSVLNIGLVGFVLSAIISRFGFSATSVEGIRMWSIYTAPVKMRNFLVAKFWMVFPPLLMLGELLVIVSNYILEADFYVMQVGVISVFLITLALVGMGVGMGAMYPMFRYENVSEISSGTGGILFMISSLAFTALYLMLIAWPMHVHVKAKFTLQFIGGNEIPVIYGLLVFISLVTAIEPMRRGIKNLKQMDL</sequence>
<dbReference type="InterPro" id="IPR031599">
    <property type="entry name" value="ABC_tran_2"/>
</dbReference>
<feature type="transmembrane region" description="Helical" evidence="1">
    <location>
        <begin position="120"/>
        <end position="140"/>
    </location>
</feature>
<keyword evidence="1" id="KW-0472">Membrane</keyword>
<feature type="transmembrane region" description="Helical" evidence="1">
    <location>
        <begin position="32"/>
        <end position="54"/>
    </location>
</feature>
<protein>
    <recommendedName>
        <fullName evidence="4">ABC-2 type transport system permease protein</fullName>
    </recommendedName>
</protein>
<feature type="transmembrane region" description="Helical" evidence="1">
    <location>
        <begin position="419"/>
        <end position="440"/>
    </location>
</feature>
<dbReference type="KEGG" id="nli:G3M70_16970"/>
<proteinExistence type="predicted"/>
<feature type="transmembrane region" description="Helical" evidence="1">
    <location>
        <begin position="530"/>
        <end position="549"/>
    </location>
</feature>